<dbReference type="Proteomes" id="UP001164929">
    <property type="component" value="Chromosome 12"/>
</dbReference>
<comment type="caution">
    <text evidence="1">The sequence shown here is derived from an EMBL/GenBank/DDBJ whole genome shotgun (WGS) entry which is preliminary data.</text>
</comment>
<protein>
    <recommendedName>
        <fullName evidence="3">Ankyrin repeat family protein</fullName>
    </recommendedName>
</protein>
<dbReference type="Gene3D" id="1.25.40.20">
    <property type="entry name" value="Ankyrin repeat-containing domain"/>
    <property type="match status" value="1"/>
</dbReference>
<keyword evidence="2" id="KW-1185">Reference proteome</keyword>
<dbReference type="EMBL" id="JAQIZT010000012">
    <property type="protein sequence ID" value="KAJ6977948.1"/>
    <property type="molecule type" value="Genomic_DNA"/>
</dbReference>
<dbReference type="SUPFAM" id="SSF48403">
    <property type="entry name" value="Ankyrin repeat"/>
    <property type="match status" value="1"/>
</dbReference>
<evidence type="ECO:0000313" key="1">
    <source>
        <dbReference type="EMBL" id="KAJ6977948.1"/>
    </source>
</evidence>
<evidence type="ECO:0008006" key="3">
    <source>
        <dbReference type="Google" id="ProtNLM"/>
    </source>
</evidence>
<evidence type="ECO:0000313" key="2">
    <source>
        <dbReference type="Proteomes" id="UP001164929"/>
    </source>
</evidence>
<gene>
    <name evidence="1" type="ORF">NC653_029752</name>
</gene>
<name>A0AAD6Q5L6_9ROSI</name>
<dbReference type="InterPro" id="IPR036770">
    <property type="entry name" value="Ankyrin_rpt-contain_sf"/>
</dbReference>
<proteinExistence type="predicted"/>
<organism evidence="1 2">
    <name type="scientific">Populus alba x Populus x berolinensis</name>
    <dbReference type="NCBI Taxonomy" id="444605"/>
    <lineage>
        <taxon>Eukaryota</taxon>
        <taxon>Viridiplantae</taxon>
        <taxon>Streptophyta</taxon>
        <taxon>Embryophyta</taxon>
        <taxon>Tracheophyta</taxon>
        <taxon>Spermatophyta</taxon>
        <taxon>Magnoliopsida</taxon>
        <taxon>eudicotyledons</taxon>
        <taxon>Gunneridae</taxon>
        <taxon>Pentapetalae</taxon>
        <taxon>rosids</taxon>
        <taxon>fabids</taxon>
        <taxon>Malpighiales</taxon>
        <taxon>Salicaceae</taxon>
        <taxon>Saliceae</taxon>
        <taxon>Populus</taxon>
    </lineage>
</organism>
<reference evidence="1" key="1">
    <citation type="journal article" date="2023" name="Mol. Ecol. Resour.">
        <title>Chromosome-level genome assembly of a triploid poplar Populus alba 'Berolinensis'.</title>
        <authorList>
            <person name="Chen S."/>
            <person name="Yu Y."/>
            <person name="Wang X."/>
            <person name="Wang S."/>
            <person name="Zhang T."/>
            <person name="Zhou Y."/>
            <person name="He R."/>
            <person name="Meng N."/>
            <person name="Wang Y."/>
            <person name="Liu W."/>
            <person name="Liu Z."/>
            <person name="Liu J."/>
            <person name="Guo Q."/>
            <person name="Huang H."/>
            <person name="Sederoff R.R."/>
            <person name="Wang G."/>
            <person name="Qu G."/>
            <person name="Chen S."/>
        </authorList>
    </citation>
    <scope>NUCLEOTIDE SEQUENCE</scope>
    <source>
        <strain evidence="1">SC-2020</strain>
    </source>
</reference>
<accession>A0AAD6Q5L6</accession>
<dbReference type="AlphaFoldDB" id="A0AAD6Q5L6"/>
<sequence>MNKEYLLNKKHEQGNTALHLASWKKTRPVIEDLLGSINVSPGFLEVNAGNHSGLTPLSTAYFTKRRDREIIEILLGAGAMKARDIYFNQNPFGTSTTIETWQSQPDNMVEYFQIS</sequence>